<dbReference type="Proteomes" id="UP000032568">
    <property type="component" value="Chromosome"/>
</dbReference>
<feature type="transmembrane region" description="Helical" evidence="1">
    <location>
        <begin position="6"/>
        <end position="26"/>
    </location>
</feature>
<dbReference type="EMBL" id="CP059735">
    <property type="protein sequence ID" value="WDD96915.1"/>
    <property type="molecule type" value="Genomic_DNA"/>
</dbReference>
<evidence type="ECO:0000313" key="3">
    <source>
        <dbReference type="Proteomes" id="UP000032568"/>
    </source>
</evidence>
<gene>
    <name evidence="2" type="ORF">SG35_016285</name>
</gene>
<evidence type="ECO:0000256" key="1">
    <source>
        <dbReference type="SAM" id="Phobius"/>
    </source>
</evidence>
<sequence length="153" mass="17580">MSKYSHWFYFLAAFLFLGKGLHGMLVKPEPFDESTLSSGKGIVIEAYCPQKGSPRIKVEGYEETFYLENNIDPYNYICADKNDYKKLLNKNIDFTYLKSSVLALKINGKSFYEVSDIYNQKVHFGSKIFFIGLVLFTIAIVKFTHNQVKPTDS</sequence>
<keyword evidence="1" id="KW-0472">Membrane</keyword>
<reference evidence="2 3" key="2">
    <citation type="journal article" date="2022" name="Mar. Drugs">
        <title>Bioassay-Guided Fractionation Leads to the Detection of Cholic Acid Generated by the Rare Thalassomonas sp.</title>
        <authorList>
            <person name="Pheiffer F."/>
            <person name="Schneider Y.K."/>
            <person name="Hansen E.H."/>
            <person name="Andersen J.H."/>
            <person name="Isaksson J."/>
            <person name="Busche T."/>
            <person name="R C."/>
            <person name="Kalinowski J."/>
            <person name="Zyl L.V."/>
            <person name="Trindade M."/>
        </authorList>
    </citation>
    <scope>NUCLEOTIDE SEQUENCE [LARGE SCALE GENOMIC DNA]</scope>
    <source>
        <strain evidence="2 3">A5K-106</strain>
    </source>
</reference>
<organism evidence="2 3">
    <name type="scientific">Thalassomonas actiniarum</name>
    <dbReference type="NCBI Taxonomy" id="485447"/>
    <lineage>
        <taxon>Bacteria</taxon>
        <taxon>Pseudomonadati</taxon>
        <taxon>Pseudomonadota</taxon>
        <taxon>Gammaproteobacteria</taxon>
        <taxon>Alteromonadales</taxon>
        <taxon>Colwelliaceae</taxon>
        <taxon>Thalassomonas</taxon>
    </lineage>
</organism>
<evidence type="ECO:0008006" key="4">
    <source>
        <dbReference type="Google" id="ProtNLM"/>
    </source>
</evidence>
<name>A0AAE9YJG1_9GAMM</name>
<reference evidence="2 3" key="1">
    <citation type="journal article" date="2015" name="Genome Announc.">
        <title>Draft Genome Sequences of Marine Isolates of Thalassomonas viridans and Thalassomonas actiniarum.</title>
        <authorList>
            <person name="Olonade I."/>
            <person name="van Zyl L.J."/>
            <person name="Trindade M."/>
        </authorList>
    </citation>
    <scope>NUCLEOTIDE SEQUENCE [LARGE SCALE GENOMIC DNA]</scope>
    <source>
        <strain evidence="2 3">A5K-106</strain>
    </source>
</reference>
<keyword evidence="1" id="KW-1133">Transmembrane helix</keyword>
<protein>
    <recommendedName>
        <fullName evidence="4">Transmembrane protein</fullName>
    </recommendedName>
</protein>
<feature type="transmembrane region" description="Helical" evidence="1">
    <location>
        <begin position="128"/>
        <end position="145"/>
    </location>
</feature>
<keyword evidence="1" id="KW-0812">Transmembrane</keyword>
<evidence type="ECO:0000313" key="2">
    <source>
        <dbReference type="EMBL" id="WDD96915.1"/>
    </source>
</evidence>
<keyword evidence="3" id="KW-1185">Reference proteome</keyword>
<dbReference type="KEGG" id="tact:SG35_016285"/>
<dbReference type="AlphaFoldDB" id="A0AAE9YJG1"/>
<dbReference type="RefSeq" id="WP_274055085.1">
    <property type="nucleotide sequence ID" value="NZ_CP059735.1"/>
</dbReference>
<accession>A0AAE9YJG1</accession>
<proteinExistence type="predicted"/>